<keyword evidence="1" id="KW-1133">Transmembrane helix</keyword>
<evidence type="ECO:0000313" key="3">
    <source>
        <dbReference type="Proteomes" id="UP000254849"/>
    </source>
</evidence>
<keyword evidence="3" id="KW-1185">Reference proteome</keyword>
<reference evidence="2 3" key="1">
    <citation type="submission" date="2018-06" db="EMBL/GenBank/DDBJ databases">
        <authorList>
            <consortium name="Pathogen Informatics"/>
            <person name="Doyle S."/>
        </authorList>
    </citation>
    <scope>NUCLEOTIDE SEQUENCE [LARGE SCALE GENOMIC DNA]</scope>
    <source>
        <strain evidence="3">NCTC 9529</strain>
    </source>
</reference>
<gene>
    <name evidence="2" type="ORF">NCTC9529_03372</name>
</gene>
<feature type="transmembrane region" description="Helical" evidence="1">
    <location>
        <begin position="9"/>
        <end position="28"/>
    </location>
</feature>
<accession>A0ABY1W5P1</accession>
<name>A0ABY1W5P1_9ENTR</name>
<keyword evidence="1" id="KW-0812">Transmembrane</keyword>
<evidence type="ECO:0000313" key="2">
    <source>
        <dbReference type="EMBL" id="STD14956.1"/>
    </source>
</evidence>
<comment type="caution">
    <text evidence="2">The sequence shown here is derived from an EMBL/GenBank/DDBJ whole genome shotgun (WGS) entry which is preliminary data.</text>
</comment>
<evidence type="ECO:0000256" key="1">
    <source>
        <dbReference type="SAM" id="Phobius"/>
    </source>
</evidence>
<feature type="transmembrane region" description="Helical" evidence="1">
    <location>
        <begin position="48"/>
        <end position="74"/>
    </location>
</feature>
<keyword evidence="1" id="KW-0472">Membrane</keyword>
<dbReference type="Proteomes" id="UP000254849">
    <property type="component" value="Unassembled WGS sequence"/>
</dbReference>
<proteinExistence type="predicted"/>
<organism evidence="2 3">
    <name type="scientific">Cronobacter universalis NCTC 9529</name>
    <dbReference type="NCBI Taxonomy" id="1074000"/>
    <lineage>
        <taxon>Bacteria</taxon>
        <taxon>Pseudomonadati</taxon>
        <taxon>Pseudomonadota</taxon>
        <taxon>Gammaproteobacteria</taxon>
        <taxon>Enterobacterales</taxon>
        <taxon>Enterobacteriaceae</taxon>
        <taxon>Cronobacter</taxon>
    </lineage>
</organism>
<dbReference type="EMBL" id="UFYH01000001">
    <property type="protein sequence ID" value="STD14956.1"/>
    <property type="molecule type" value="Genomic_DNA"/>
</dbReference>
<protein>
    <submittedName>
        <fullName evidence="2">Uncharacterized protein</fullName>
    </submittedName>
</protein>
<sequence length="87" mass="9602">MKMKKSRKILIYVIAAIIALLIIPEIILRKVPNDTLASLGDLTSLGGLLSPFLTAIIFIGVLSILIGVLSVYAVSKFYRFLVRIKDK</sequence>
<dbReference type="RefSeq" id="WP_162139045.1">
    <property type="nucleotide sequence ID" value="NZ_AJKW01000005.1"/>
</dbReference>